<comment type="function">
    <text evidence="4">Lytic transglycosylase with a strong preference for naked glycan strands that lack stem peptides.</text>
</comment>
<dbReference type="HAMAP" id="MF_02071">
    <property type="entry name" value="RlpA"/>
    <property type="match status" value="1"/>
</dbReference>
<dbReference type="InterPro" id="IPR036908">
    <property type="entry name" value="RlpA-like_sf"/>
</dbReference>
<proteinExistence type="inferred from homology"/>
<protein>
    <recommendedName>
        <fullName evidence="4">Endolytic peptidoglycan transglycosylase RlpA</fullName>
        <ecNumber evidence="4">4.2.2.-</ecNumber>
    </recommendedName>
</protein>
<dbReference type="PROSITE" id="PS51257">
    <property type="entry name" value="PROKAR_LIPOPROTEIN"/>
    <property type="match status" value="1"/>
</dbReference>
<dbReference type="Gene3D" id="3.30.70.1070">
    <property type="entry name" value="Sporulation related repeat"/>
    <property type="match status" value="1"/>
</dbReference>
<dbReference type="eggNOG" id="COG0797">
    <property type="taxonomic scope" value="Bacteria"/>
</dbReference>
<keyword evidence="2 4" id="KW-0456">Lyase</keyword>
<evidence type="ECO:0000259" key="8">
    <source>
        <dbReference type="PROSITE" id="PS51724"/>
    </source>
</evidence>
<dbReference type="GO" id="GO:0071555">
    <property type="term" value="P:cell wall organization"/>
    <property type="evidence" value="ECO:0007669"/>
    <property type="project" value="UniProtKB-KW"/>
</dbReference>
<dbReference type="PANTHER" id="PTHR34183">
    <property type="entry name" value="ENDOLYTIC PEPTIDOGLYCAN TRANSGLYCOSYLASE RLPA"/>
    <property type="match status" value="1"/>
</dbReference>
<dbReference type="InterPro" id="IPR034718">
    <property type="entry name" value="RlpA"/>
</dbReference>
<evidence type="ECO:0000256" key="5">
    <source>
        <dbReference type="RuleBase" id="RU003495"/>
    </source>
</evidence>
<dbReference type="RefSeq" id="WP_015831019.1">
    <property type="nucleotide sequence ID" value="NC_012969.1"/>
</dbReference>
<keyword evidence="1 7" id="KW-0732">Signal</keyword>
<dbReference type="AlphaFoldDB" id="C6XB05"/>
<evidence type="ECO:0000256" key="2">
    <source>
        <dbReference type="ARBA" id="ARBA00023239"/>
    </source>
</evidence>
<dbReference type="InterPro" id="IPR007730">
    <property type="entry name" value="SPOR-like_dom"/>
</dbReference>
<dbReference type="GO" id="GO:0005886">
    <property type="term" value="C:plasma membrane"/>
    <property type="evidence" value="ECO:0007669"/>
    <property type="project" value="UniProtKB-SubCell"/>
</dbReference>
<evidence type="ECO:0000256" key="1">
    <source>
        <dbReference type="ARBA" id="ARBA00022729"/>
    </source>
</evidence>
<dbReference type="CDD" id="cd22268">
    <property type="entry name" value="DPBB_RlpA-like"/>
    <property type="match status" value="1"/>
</dbReference>
<feature type="compositionally biased region" description="Pro residues" evidence="6">
    <location>
        <begin position="212"/>
        <end position="221"/>
    </location>
</feature>
<dbReference type="Proteomes" id="UP000002743">
    <property type="component" value="Chromosome"/>
</dbReference>
<dbReference type="InterPro" id="IPR012997">
    <property type="entry name" value="RplA"/>
</dbReference>
<dbReference type="GO" id="GO:0000270">
    <property type="term" value="P:peptidoglycan metabolic process"/>
    <property type="evidence" value="ECO:0007669"/>
    <property type="project" value="UniProtKB-UniRule"/>
</dbReference>
<evidence type="ECO:0000256" key="4">
    <source>
        <dbReference type="HAMAP-Rule" id="MF_02071"/>
    </source>
</evidence>
<evidence type="ECO:0000256" key="3">
    <source>
        <dbReference type="ARBA" id="ARBA00023316"/>
    </source>
</evidence>
<dbReference type="NCBIfam" id="TIGR00413">
    <property type="entry name" value="rlpA"/>
    <property type="match status" value="1"/>
</dbReference>
<dbReference type="SUPFAM" id="SSF50685">
    <property type="entry name" value="Barwin-like endoglucanases"/>
    <property type="match status" value="1"/>
</dbReference>
<feature type="signal peptide" evidence="7">
    <location>
        <begin position="1"/>
        <end position="20"/>
    </location>
</feature>
<sequence length="323" mass="34549" precursor="true">MRLPRYLIALAIPLWLSACGCSTTVKPDNTTPGASTSGTPTTPAPKRGGYYLDDGPGDNPPADIDAIPDAVPRAEALLPRANRPYIALGVSYKPMTEYQPYKQRGIASWYGRRYHGQKTSSGEIYDMYGMTGAHTTLPLPSYVRVTNPENGRSVIVRINDRGPFHSDRLIDLSYAAAYKLRLSQKGSGLVEVEAIDTRPGAKPLPSVVTPAPATPMPPPSAPVSDTPLPQPATANALPQVDNTASIASGDYVQVGAFKLQSNADALSNRIREQGLAGNVATQSWYNNGTYRVLLGPYSSRAEADRAAANIKQTLGTTAIVIRK</sequence>
<evidence type="ECO:0000313" key="10">
    <source>
        <dbReference type="Proteomes" id="UP000002743"/>
    </source>
</evidence>
<feature type="region of interest" description="Disordered" evidence="6">
    <location>
        <begin position="201"/>
        <end position="226"/>
    </location>
</feature>
<dbReference type="EMBL" id="CP001674">
    <property type="protein sequence ID" value="ACT51775.1"/>
    <property type="molecule type" value="Genomic_DNA"/>
</dbReference>
<dbReference type="KEGG" id="mei:Msip34_2538"/>
<keyword evidence="4" id="KW-0564">Palmitate</keyword>
<keyword evidence="4 9" id="KW-0449">Lipoprotein</keyword>
<dbReference type="GO" id="GO:0008932">
    <property type="term" value="F:lytic endotransglycosylase activity"/>
    <property type="evidence" value="ECO:0007669"/>
    <property type="project" value="UniProtKB-UniRule"/>
</dbReference>
<accession>C6XB05</accession>
<name>C6XB05_METGS</name>
<comment type="subcellular location">
    <subcellularLocation>
        <location evidence="4">Cell membrane</location>
        <topology evidence="4">Lipid-anchor</topology>
    </subcellularLocation>
</comment>
<dbReference type="GO" id="GO:0042834">
    <property type="term" value="F:peptidoglycan binding"/>
    <property type="evidence" value="ECO:0007669"/>
    <property type="project" value="InterPro"/>
</dbReference>
<organism evidence="9 10">
    <name type="scientific">Methylovorus glucosotrophus (strain SIP3-4)</name>
    <dbReference type="NCBI Taxonomy" id="582744"/>
    <lineage>
        <taxon>Bacteria</taxon>
        <taxon>Pseudomonadati</taxon>
        <taxon>Pseudomonadota</taxon>
        <taxon>Betaproteobacteria</taxon>
        <taxon>Nitrosomonadales</taxon>
        <taxon>Methylophilaceae</taxon>
        <taxon>Methylovorus</taxon>
    </lineage>
</organism>
<feature type="region of interest" description="Disordered" evidence="6">
    <location>
        <begin position="27"/>
        <end position="59"/>
    </location>
</feature>
<keyword evidence="10" id="KW-1185">Reference proteome</keyword>
<evidence type="ECO:0000256" key="7">
    <source>
        <dbReference type="SAM" id="SignalP"/>
    </source>
</evidence>
<dbReference type="PROSITE" id="PS51724">
    <property type="entry name" value="SPOR"/>
    <property type="match status" value="1"/>
</dbReference>
<feature type="chain" id="PRO_5009991069" description="Endolytic peptidoglycan transglycosylase RlpA" evidence="7">
    <location>
        <begin position="21"/>
        <end position="323"/>
    </location>
</feature>
<dbReference type="FunFam" id="2.40.40.10:FF:000003">
    <property type="entry name" value="Endolytic peptidoglycan transglycosylase RlpA"/>
    <property type="match status" value="1"/>
</dbReference>
<reference evidence="10" key="1">
    <citation type="submission" date="2009-07" db="EMBL/GenBank/DDBJ databases">
        <title>Complete sequence of chromosome of Methylovorus sp. SIP3-4.</title>
        <authorList>
            <person name="Lucas S."/>
            <person name="Copeland A."/>
            <person name="Lapidus A."/>
            <person name="Glavina del Rio T."/>
            <person name="Tice H."/>
            <person name="Bruce D."/>
            <person name="Goodwin L."/>
            <person name="Pitluck S."/>
            <person name="Clum A."/>
            <person name="Larimer F."/>
            <person name="Land M."/>
            <person name="Hauser L."/>
            <person name="Kyrpides N."/>
            <person name="Mikhailova N."/>
            <person name="Kayluzhnaya M."/>
            <person name="Chistoserdova L."/>
        </authorList>
    </citation>
    <scope>NUCLEOTIDE SEQUENCE [LARGE SCALE GENOMIC DNA]</scope>
    <source>
        <strain evidence="10">SIP3-4</strain>
    </source>
</reference>
<dbReference type="InterPro" id="IPR036680">
    <property type="entry name" value="SPOR-like_sf"/>
</dbReference>
<evidence type="ECO:0000313" key="9">
    <source>
        <dbReference type="EMBL" id="ACT51775.1"/>
    </source>
</evidence>
<dbReference type="Pfam" id="PF03330">
    <property type="entry name" value="DPBB_1"/>
    <property type="match status" value="1"/>
</dbReference>
<gene>
    <name evidence="4" type="primary">rlpA</name>
    <name evidence="9" type="ordered locus">Msip34_2538</name>
</gene>
<keyword evidence="4" id="KW-1003">Cell membrane</keyword>
<dbReference type="InterPro" id="IPR009009">
    <property type="entry name" value="RlpA-like_DPBB"/>
</dbReference>
<dbReference type="SUPFAM" id="SSF110997">
    <property type="entry name" value="Sporulation related repeat"/>
    <property type="match status" value="1"/>
</dbReference>
<dbReference type="Gene3D" id="2.40.40.10">
    <property type="entry name" value="RlpA-like domain"/>
    <property type="match status" value="1"/>
</dbReference>
<evidence type="ECO:0000256" key="6">
    <source>
        <dbReference type="SAM" id="MobiDB-lite"/>
    </source>
</evidence>
<feature type="compositionally biased region" description="Low complexity" evidence="6">
    <location>
        <begin position="30"/>
        <end position="45"/>
    </location>
</feature>
<comment type="similarity">
    <text evidence="4 5">Belongs to the RlpA family.</text>
</comment>
<keyword evidence="4" id="KW-0472">Membrane</keyword>
<dbReference type="STRING" id="582744.Msip34_2538"/>
<dbReference type="Pfam" id="PF05036">
    <property type="entry name" value="SPOR"/>
    <property type="match status" value="1"/>
</dbReference>
<dbReference type="eggNOG" id="COG3087">
    <property type="taxonomic scope" value="Bacteria"/>
</dbReference>
<feature type="domain" description="SPOR" evidence="8">
    <location>
        <begin position="244"/>
        <end position="323"/>
    </location>
</feature>
<dbReference type="OrthoDB" id="9779128at2"/>
<keyword evidence="3 4" id="KW-0961">Cell wall biogenesis/degradation</keyword>
<dbReference type="EC" id="4.2.2.-" evidence="4"/>
<dbReference type="PANTHER" id="PTHR34183:SF1">
    <property type="entry name" value="ENDOLYTIC PEPTIDOGLYCAN TRANSGLYCOSYLASE RLPA"/>
    <property type="match status" value="1"/>
</dbReference>
<reference evidence="9 10" key="2">
    <citation type="journal article" date="2011" name="J. Bacteriol.">
        <title>Genomes of three methylotrophs from a single niche uncover genetic and metabolic divergence of Methylophilaceae.</title>
        <authorList>
            <person name="Lapidus A."/>
            <person name="Clum A."/>
            <person name="Labutti K."/>
            <person name="Kaluzhnaya M.G."/>
            <person name="Lim S."/>
            <person name="Beck D.A."/>
            <person name="Glavina Del Rio T."/>
            <person name="Nolan M."/>
            <person name="Mavromatis K."/>
            <person name="Huntemann M."/>
            <person name="Lucas S."/>
            <person name="Lidstrom M.E."/>
            <person name="Ivanova N."/>
            <person name="Chistoserdova L."/>
        </authorList>
    </citation>
    <scope>NUCLEOTIDE SEQUENCE [LARGE SCALE GENOMIC DNA]</scope>
    <source>
        <strain evidence="9 10">SIP3-4</strain>
    </source>
</reference>
<dbReference type="HOGENOM" id="CLU_042923_3_2_4"/>